<reference evidence="2" key="1">
    <citation type="submission" date="2022-12" db="EMBL/GenBank/DDBJ databases">
        <authorList>
            <person name="Webb A."/>
        </authorList>
    </citation>
    <scope>NUCLEOTIDE SEQUENCE</scope>
    <source>
        <strain evidence="2">Pd1</strain>
    </source>
</reference>
<protein>
    <submittedName>
        <fullName evidence="2">Uncharacterized protein</fullName>
    </submittedName>
</protein>
<evidence type="ECO:0000313" key="2">
    <source>
        <dbReference type="EMBL" id="CAI5734713.1"/>
    </source>
</evidence>
<sequence length="72" mass="8276">MANDGYYRHMLAQLQSEFSRSVEALEKQVTALTRHNTLLTTELLQTRKQQKEWAAHASETQRKARAASSRDS</sequence>
<feature type="region of interest" description="Disordered" evidence="1">
    <location>
        <begin position="50"/>
        <end position="72"/>
    </location>
</feature>
<dbReference type="EMBL" id="CANTFM010001073">
    <property type="protein sequence ID" value="CAI5734713.1"/>
    <property type="molecule type" value="Genomic_DNA"/>
</dbReference>
<comment type="caution">
    <text evidence="2">The sequence shown here is derived from an EMBL/GenBank/DDBJ whole genome shotgun (WGS) entry which is preliminary data.</text>
</comment>
<proteinExistence type="predicted"/>
<dbReference type="Proteomes" id="UP001162029">
    <property type="component" value="Unassembled WGS sequence"/>
</dbReference>
<accession>A0AAV0UEB1</accession>
<evidence type="ECO:0000313" key="3">
    <source>
        <dbReference type="Proteomes" id="UP001162029"/>
    </source>
</evidence>
<name>A0AAV0UEB1_9STRA</name>
<dbReference type="AlphaFoldDB" id="A0AAV0UEB1"/>
<gene>
    <name evidence="2" type="ORF">PDE001_LOCUS5798</name>
</gene>
<evidence type="ECO:0000256" key="1">
    <source>
        <dbReference type="SAM" id="MobiDB-lite"/>
    </source>
</evidence>
<organism evidence="2 3">
    <name type="scientific">Peronospora destructor</name>
    <dbReference type="NCBI Taxonomy" id="86335"/>
    <lineage>
        <taxon>Eukaryota</taxon>
        <taxon>Sar</taxon>
        <taxon>Stramenopiles</taxon>
        <taxon>Oomycota</taxon>
        <taxon>Peronosporomycetes</taxon>
        <taxon>Peronosporales</taxon>
        <taxon>Peronosporaceae</taxon>
        <taxon>Peronospora</taxon>
    </lineage>
</organism>
<keyword evidence="3" id="KW-1185">Reference proteome</keyword>